<sequence>MLLDRFFRSRRKAALNSYTNETMKSDYQHMLYEIVGIYDIM</sequence>
<dbReference type="EMBL" id="ADLK01000024">
    <property type="protein sequence ID" value="KMW18213.1"/>
    <property type="molecule type" value="Genomic_DNA"/>
</dbReference>
<name>A0A0J9BZG2_9FIRM</name>
<protein>
    <submittedName>
        <fullName evidence="1">Uncharacterized protein</fullName>
    </submittedName>
</protein>
<dbReference type="AlphaFoldDB" id="A0A0J9BZG2"/>
<accession>A0A0J9BZG2</accession>
<comment type="caution">
    <text evidence="1">The sequence shown here is derived from an EMBL/GenBank/DDBJ whole genome shotgun (WGS) entry which is preliminary data.</text>
</comment>
<reference evidence="1 2" key="1">
    <citation type="submission" date="2011-04" db="EMBL/GenBank/DDBJ databases">
        <title>The Genome Sequence of Clostridium citroniae WAL-19142.</title>
        <authorList>
            <consortium name="The Broad Institute Genome Sequencing Platform"/>
            <person name="Earl A."/>
            <person name="Ward D."/>
            <person name="Feldgarden M."/>
            <person name="Gevers D."/>
            <person name="Warren Y.A."/>
            <person name="Tyrrell K.L."/>
            <person name="Citron D.M."/>
            <person name="Goldstein E.J."/>
            <person name="Daigneault M."/>
            <person name="Allen-Vercoe E."/>
            <person name="Young S.K."/>
            <person name="Zeng Q."/>
            <person name="Gargeya S."/>
            <person name="Fitzgerald M."/>
            <person name="Haas B."/>
            <person name="Abouelleil A."/>
            <person name="Alvarado L."/>
            <person name="Arachchi H.M."/>
            <person name="Berlin A."/>
            <person name="Brown A."/>
            <person name="Chapman S.B."/>
            <person name="Chen Z."/>
            <person name="Dunbar C."/>
            <person name="Freedman E."/>
            <person name="Gearin G."/>
            <person name="Gellesch M."/>
            <person name="Goldberg J."/>
            <person name="Griggs A."/>
            <person name="Gujja S."/>
            <person name="Heilman E.R."/>
            <person name="Heiman D."/>
            <person name="Howarth C."/>
            <person name="Larson L."/>
            <person name="Lui A."/>
            <person name="MacDonald P.J."/>
            <person name="Mehta T."/>
            <person name="Montmayeur A."/>
            <person name="Murphy C."/>
            <person name="Neiman D."/>
            <person name="Pearson M."/>
            <person name="Priest M."/>
            <person name="Roberts A."/>
            <person name="Saif S."/>
            <person name="Shea T."/>
            <person name="Shenoy N."/>
            <person name="Sisk P."/>
            <person name="Stolte C."/>
            <person name="Sykes S."/>
            <person name="White J."/>
            <person name="Yandava C."/>
            <person name="Wortman J."/>
            <person name="Nusbaum C."/>
            <person name="Birren B."/>
        </authorList>
    </citation>
    <scope>NUCLEOTIDE SEQUENCE [LARGE SCALE GENOMIC DNA]</scope>
    <source>
        <strain evidence="1 2">WAL-19142</strain>
    </source>
</reference>
<evidence type="ECO:0000313" key="2">
    <source>
        <dbReference type="Proteomes" id="UP000037392"/>
    </source>
</evidence>
<evidence type="ECO:0000313" key="1">
    <source>
        <dbReference type="EMBL" id="KMW18213.1"/>
    </source>
</evidence>
<proteinExistence type="predicted"/>
<dbReference type="Proteomes" id="UP000037392">
    <property type="component" value="Unassembled WGS sequence"/>
</dbReference>
<gene>
    <name evidence="1" type="ORF">HMPREF9470_03123</name>
</gene>
<dbReference type="PATRIC" id="fig|742734.4.peg.3344"/>
<organism evidence="1 2">
    <name type="scientific">[Clostridium] citroniae WAL-19142</name>
    <dbReference type="NCBI Taxonomy" id="742734"/>
    <lineage>
        <taxon>Bacteria</taxon>
        <taxon>Bacillati</taxon>
        <taxon>Bacillota</taxon>
        <taxon>Clostridia</taxon>
        <taxon>Lachnospirales</taxon>
        <taxon>Lachnospiraceae</taxon>
        <taxon>Enterocloster</taxon>
    </lineage>
</organism>